<keyword evidence="7" id="KW-0863">Zinc-finger</keyword>
<keyword evidence="12" id="KW-1185">Reference proteome</keyword>
<reference evidence="11" key="2">
    <citation type="submission" date="2020-05" db="UniProtKB">
        <authorList>
            <consortium name="EnsemblMetazoa"/>
        </authorList>
    </citation>
    <scope>IDENTIFICATION</scope>
    <source>
        <strain evidence="11">LVP_AGWG</strain>
    </source>
</reference>
<comment type="catalytic activity">
    <reaction evidence="1">
        <text>S-ubiquitinyl-[E2 ubiquitin-conjugating enzyme]-L-cysteine + [acceptor protein]-L-lysine = [E2 ubiquitin-conjugating enzyme]-L-cysteine + N(6)-ubiquitinyl-[acceptor protein]-L-lysine.</text>
        <dbReference type="EC" id="2.3.2.27"/>
    </reaction>
</comment>
<dbReference type="InterPro" id="IPR049548">
    <property type="entry name" value="Sina-like_RING"/>
</dbReference>
<dbReference type="UniPathway" id="UPA00143"/>
<evidence type="ECO:0000256" key="7">
    <source>
        <dbReference type="ARBA" id="ARBA00022771"/>
    </source>
</evidence>
<organism evidence="11 12">
    <name type="scientific">Aedes aegypti</name>
    <name type="common">Yellowfever mosquito</name>
    <name type="synonym">Culex aegypti</name>
    <dbReference type="NCBI Taxonomy" id="7159"/>
    <lineage>
        <taxon>Eukaryota</taxon>
        <taxon>Metazoa</taxon>
        <taxon>Ecdysozoa</taxon>
        <taxon>Arthropoda</taxon>
        <taxon>Hexapoda</taxon>
        <taxon>Insecta</taxon>
        <taxon>Pterygota</taxon>
        <taxon>Neoptera</taxon>
        <taxon>Endopterygota</taxon>
        <taxon>Diptera</taxon>
        <taxon>Nematocera</taxon>
        <taxon>Culicoidea</taxon>
        <taxon>Culicidae</taxon>
        <taxon>Culicinae</taxon>
        <taxon>Aedini</taxon>
        <taxon>Aedes</taxon>
        <taxon>Stegomyia</taxon>
    </lineage>
</organism>
<feature type="compositionally biased region" description="Low complexity" evidence="10">
    <location>
        <begin position="440"/>
        <end position="451"/>
    </location>
</feature>
<gene>
    <name evidence="11" type="primary">5567112</name>
</gene>
<dbReference type="SUPFAM" id="SSF49599">
    <property type="entry name" value="TRAF domain-like"/>
    <property type="match status" value="1"/>
</dbReference>
<dbReference type="Pfam" id="PF21362">
    <property type="entry name" value="Sina_RING"/>
    <property type="match status" value="1"/>
</dbReference>
<dbReference type="GO" id="GO:0016567">
    <property type="term" value="P:protein ubiquitination"/>
    <property type="evidence" value="ECO:0007669"/>
    <property type="project" value="UniProtKB-UniPathway"/>
</dbReference>
<dbReference type="Pfam" id="PF21361">
    <property type="entry name" value="Sina_ZnF"/>
    <property type="match status" value="1"/>
</dbReference>
<keyword evidence="5" id="KW-0808">Transferase</keyword>
<evidence type="ECO:0000256" key="2">
    <source>
        <dbReference type="ARBA" id="ARBA00004906"/>
    </source>
</evidence>
<feature type="compositionally biased region" description="Low complexity" evidence="10">
    <location>
        <begin position="56"/>
        <end position="72"/>
    </location>
</feature>
<reference evidence="11 12" key="1">
    <citation type="submission" date="2017-06" db="EMBL/GenBank/DDBJ databases">
        <title>Aedes aegypti genome working group (AGWG) sequencing and assembly.</title>
        <authorList>
            <consortium name="Aedes aegypti Genome Working Group (AGWG)"/>
            <person name="Matthews B.J."/>
        </authorList>
    </citation>
    <scope>NUCLEOTIDE SEQUENCE [LARGE SCALE GENOMIC DNA]</scope>
    <source>
        <strain evidence="11 12">LVP_AGWG</strain>
    </source>
</reference>
<dbReference type="OrthoDB" id="269919at2759"/>
<keyword evidence="9" id="KW-0862">Zinc</keyword>
<dbReference type="FunCoup" id="A0A1S4FBP6">
    <property type="interactions" value="14"/>
</dbReference>
<dbReference type="Gene3D" id="3.30.40.10">
    <property type="entry name" value="Zinc/RING finger domain, C3HC4 (zinc finger)"/>
    <property type="match status" value="2"/>
</dbReference>
<dbReference type="SUPFAM" id="SSF57850">
    <property type="entry name" value="RING/U-box"/>
    <property type="match status" value="1"/>
</dbReference>
<dbReference type="PROSITE" id="PS50089">
    <property type="entry name" value="ZF_RING_2"/>
    <property type="match status" value="1"/>
</dbReference>
<keyword evidence="8" id="KW-0833">Ubl conjugation pathway</keyword>
<dbReference type="InParanoid" id="A0A1S4FBP6"/>
<feature type="region of interest" description="Disordered" evidence="10">
    <location>
        <begin position="1"/>
        <end position="91"/>
    </location>
</feature>
<evidence type="ECO:0000256" key="3">
    <source>
        <dbReference type="ARBA" id="ARBA00009119"/>
    </source>
</evidence>
<evidence type="ECO:0000256" key="5">
    <source>
        <dbReference type="ARBA" id="ARBA00022679"/>
    </source>
</evidence>
<feature type="region of interest" description="Disordered" evidence="10">
    <location>
        <begin position="436"/>
        <end position="460"/>
    </location>
</feature>
<dbReference type="PROSITE" id="PS51081">
    <property type="entry name" value="ZF_SIAH"/>
    <property type="match status" value="1"/>
</dbReference>
<dbReference type="AlphaFoldDB" id="A0A1S4FBP6"/>
<dbReference type="EnsemblMetazoa" id="AAEL005826-RA">
    <property type="protein sequence ID" value="AAEL005826-PA"/>
    <property type="gene ID" value="AAEL005826"/>
</dbReference>
<dbReference type="GO" id="GO:0008270">
    <property type="term" value="F:zinc ion binding"/>
    <property type="evidence" value="ECO:0007669"/>
    <property type="project" value="UniProtKB-KW"/>
</dbReference>
<evidence type="ECO:0000256" key="4">
    <source>
        <dbReference type="ARBA" id="ARBA00012483"/>
    </source>
</evidence>
<dbReference type="InterPro" id="IPR013083">
    <property type="entry name" value="Znf_RING/FYVE/PHD"/>
</dbReference>
<dbReference type="PANTHER" id="PTHR45877">
    <property type="entry name" value="E3 UBIQUITIN-PROTEIN LIGASE SIAH2"/>
    <property type="match status" value="1"/>
</dbReference>
<protein>
    <recommendedName>
        <fullName evidence="4">RING-type E3 ubiquitin transferase</fullName>
        <ecNumber evidence="4">2.3.2.27</ecNumber>
    </recommendedName>
</protein>
<dbReference type="PANTHER" id="PTHR45877:SF3">
    <property type="entry name" value="E3 UBIQUITIN-PROTEIN LIGASE"/>
    <property type="match status" value="1"/>
</dbReference>
<accession>A0A1S4FBP6</accession>
<dbReference type="GO" id="GO:0043161">
    <property type="term" value="P:proteasome-mediated ubiquitin-dependent protein catabolic process"/>
    <property type="evidence" value="ECO:0007669"/>
    <property type="project" value="TreeGrafter"/>
</dbReference>
<dbReference type="Proteomes" id="UP000008820">
    <property type="component" value="Chromosome 1"/>
</dbReference>
<evidence type="ECO:0000256" key="10">
    <source>
        <dbReference type="SAM" id="MobiDB-lite"/>
    </source>
</evidence>
<evidence type="ECO:0000256" key="1">
    <source>
        <dbReference type="ARBA" id="ARBA00000900"/>
    </source>
</evidence>
<feature type="region of interest" description="Disordered" evidence="10">
    <location>
        <begin position="527"/>
        <end position="546"/>
    </location>
</feature>
<evidence type="ECO:0000313" key="11">
    <source>
        <dbReference type="EnsemblMetazoa" id="AAEL005826-PA"/>
    </source>
</evidence>
<evidence type="ECO:0000313" key="12">
    <source>
        <dbReference type="Proteomes" id="UP000008820"/>
    </source>
</evidence>
<name>A0A1S4FBP6_AEDAE</name>
<dbReference type="GO" id="GO:0005737">
    <property type="term" value="C:cytoplasm"/>
    <property type="evidence" value="ECO:0007669"/>
    <property type="project" value="TreeGrafter"/>
</dbReference>
<dbReference type="InterPro" id="IPR013010">
    <property type="entry name" value="Znf_SIAH"/>
</dbReference>
<feature type="compositionally biased region" description="Polar residues" evidence="10">
    <location>
        <begin position="23"/>
        <end position="35"/>
    </location>
</feature>
<dbReference type="GO" id="GO:0061630">
    <property type="term" value="F:ubiquitin protein ligase activity"/>
    <property type="evidence" value="ECO:0007669"/>
    <property type="project" value="UniProtKB-EC"/>
</dbReference>
<dbReference type="GO" id="GO:0031624">
    <property type="term" value="F:ubiquitin conjugating enzyme binding"/>
    <property type="evidence" value="ECO:0007669"/>
    <property type="project" value="TreeGrafter"/>
</dbReference>
<proteinExistence type="inferred from homology"/>
<evidence type="ECO:0000256" key="8">
    <source>
        <dbReference type="ARBA" id="ARBA00022786"/>
    </source>
</evidence>
<dbReference type="InterPro" id="IPR001841">
    <property type="entry name" value="Znf_RING"/>
</dbReference>
<evidence type="ECO:0000256" key="9">
    <source>
        <dbReference type="ARBA" id="ARBA00022833"/>
    </source>
</evidence>
<keyword evidence="6" id="KW-0479">Metal-binding</keyword>
<comment type="similarity">
    <text evidence="3">Belongs to the SINA (Seven in absentia) family.</text>
</comment>
<dbReference type="EC" id="2.3.2.27" evidence="4"/>
<sequence length="578" mass="65108">MNRRPRTAITFNRSSQQQQQQQNGTGMSSIEQESNAPPPSEPTLVTVRALERYEKSSPVSSSSDRTSTTYTTNKPEPSTGRQDSASSSLGDKRKSVVYSDANFSITLHHYDSIISELKCPGCAQALYGPIYLCQTGHSICSQCSGRISACPLCRKKLTEMRNYTLEAIAAKVHFPCTHAARGCTVRLPLELLWWHKDRCGYKQIECFMGKVWEDCSWHGCEKDWIGHCVTEHQDKVYNLPDIVLTWNYAADSQRCIALQSVIAYYVIRAYGEYFNVYQIYDQNSRRTIWTVICASKEAKTSHRFAFELELYSPIDSSKLLVQRFPCHSENDADFLKDGNCAKIPLEEAIRFMTKDKILYYRIRIVEVTPCRSRSLVLISPSHKLINPTPSIAQLLPIDYNVTKIENVNMKAVPETDIIVRGSSLSDLSKISSADQVTIQSTSSSSSSNSSTLRDPTEADLPEEDQDLDAKNALNRANSLPKPPRVQIRVESKTEHQEQQQEPQQLVRCRLVERQESIKMQPIYTGNGAAATASLSSKRESKTKASTESLNLKGLSKFYNITSYKASKLWNKKSPKASD</sequence>
<evidence type="ECO:0000256" key="6">
    <source>
        <dbReference type="ARBA" id="ARBA00022723"/>
    </source>
</evidence>
<comment type="pathway">
    <text evidence="2">Protein modification; protein ubiquitination.</text>
</comment>
<dbReference type="VEuPathDB" id="VectorBase:AAEL005826"/>
<feature type="compositionally biased region" description="Polar residues" evidence="10">
    <location>
        <begin position="73"/>
        <end position="89"/>
    </location>
</feature>
<dbReference type="InterPro" id="IPR004162">
    <property type="entry name" value="SINA-like_animal"/>
</dbReference>